<feature type="domain" description="ATPase dynein-related AAA" evidence="3">
    <location>
        <begin position="450"/>
        <end position="535"/>
    </location>
</feature>
<evidence type="ECO:0000313" key="4">
    <source>
        <dbReference type="EMBL" id="GAA3201667.1"/>
    </source>
</evidence>
<feature type="region of interest" description="Disordered" evidence="2">
    <location>
        <begin position="1"/>
        <end position="31"/>
    </location>
</feature>
<keyword evidence="5" id="KW-1185">Reference proteome</keyword>
<feature type="coiled-coil region" evidence="1">
    <location>
        <begin position="145"/>
        <end position="233"/>
    </location>
</feature>
<sequence>MSSKRTKNRRSNPQPRRSPQVRRPEPPEHRETLREAALEAALITEGELAETQEPSEPLDEGAITAAWTEVAELHAIFRRAVQELESRGNATVRHEEELAARLAEAAREASELAVRTGDLAERERALLDGEHDLLTRQEEEKASLLQRARETLLTARREVEEQQHALAAEHERTRTALRADLDMQRDALAEQASALKTERGRLRTWETSLVAREEDLEDARQLFDERLERASEAAASEARLQCVHLETRNKALLDHAGTLRQQLDEYDRTARAFNHRSPEEVLAELEELRSRNTRLAEQPTMPEAAMARLADLEEARRFWHEERTTLIADNEHLRRRLQGHQITAMELERLNTVNDAAESTVRSYRAHIEDLRRDIEVLTERKQDETAFPQCSSMDSDYADPLVETVQDPPDLEELTHWLHEFVADRFAMYYSVSDLATFFGGLAASRLHLLQGISGIGKTQLPLVVARALGAQAAVVPVTADWRTPQDLVGYFNAFERRFYESEFTQAVYRAGSPTFQARPFFVVLDEMNLSHPEQYFSEVLYQLGQETRPGDPPPSLTLMTTAVRPAPDRFADERKLVLPPNLWFLGTANHDETTVAFADKTYDRAHVIELPSRPQRFRTRATQDRPPLSLTALNAAFGRARQEHRDSARTVAAFLDEDLTDRMLRDFQIASGSRSHVYLNSFVPVARAAGVSESEAADFLFASRLLRKLHGRFEIPVRSLKELRDDLPQLWRKAFSTEPDRSLRKLDDEIRLRGDV</sequence>
<protein>
    <recommendedName>
        <fullName evidence="3">ATPase dynein-related AAA domain-containing protein</fullName>
    </recommendedName>
</protein>
<comment type="caution">
    <text evidence="4">The sequence shown here is derived from an EMBL/GenBank/DDBJ whole genome shotgun (WGS) entry which is preliminary data.</text>
</comment>
<accession>A0ABP6Q2H7</accession>
<name>A0ABP6Q2H7_9ACTN</name>
<dbReference type="InterPro" id="IPR027417">
    <property type="entry name" value="P-loop_NTPase"/>
</dbReference>
<dbReference type="Pfam" id="PF07728">
    <property type="entry name" value="AAA_5"/>
    <property type="match status" value="1"/>
</dbReference>
<dbReference type="Gene3D" id="3.40.50.300">
    <property type="entry name" value="P-loop containing nucleotide triphosphate hydrolases"/>
    <property type="match status" value="1"/>
</dbReference>
<evidence type="ECO:0000313" key="5">
    <source>
        <dbReference type="Proteomes" id="UP001501237"/>
    </source>
</evidence>
<dbReference type="RefSeq" id="WP_344823754.1">
    <property type="nucleotide sequence ID" value="NZ_BAAAUV010000003.1"/>
</dbReference>
<proteinExistence type="predicted"/>
<reference evidence="5" key="1">
    <citation type="journal article" date="2019" name="Int. J. Syst. Evol. Microbiol.">
        <title>The Global Catalogue of Microorganisms (GCM) 10K type strain sequencing project: providing services to taxonomists for standard genome sequencing and annotation.</title>
        <authorList>
            <consortium name="The Broad Institute Genomics Platform"/>
            <consortium name="The Broad Institute Genome Sequencing Center for Infectious Disease"/>
            <person name="Wu L."/>
            <person name="Ma J."/>
        </authorList>
    </citation>
    <scope>NUCLEOTIDE SEQUENCE [LARGE SCALE GENOMIC DNA]</scope>
    <source>
        <strain evidence="5">JCM 9377</strain>
    </source>
</reference>
<dbReference type="InterPro" id="IPR011704">
    <property type="entry name" value="ATPase_dyneun-rel_AAA"/>
</dbReference>
<keyword evidence="1" id="KW-0175">Coiled coil</keyword>
<evidence type="ECO:0000256" key="1">
    <source>
        <dbReference type="SAM" id="Coils"/>
    </source>
</evidence>
<evidence type="ECO:0000259" key="3">
    <source>
        <dbReference type="Pfam" id="PF07728"/>
    </source>
</evidence>
<feature type="compositionally biased region" description="Basic and acidic residues" evidence="2">
    <location>
        <begin position="22"/>
        <end position="31"/>
    </location>
</feature>
<dbReference type="SUPFAM" id="SSF52540">
    <property type="entry name" value="P-loop containing nucleoside triphosphate hydrolases"/>
    <property type="match status" value="1"/>
</dbReference>
<dbReference type="Proteomes" id="UP001501237">
    <property type="component" value="Unassembled WGS sequence"/>
</dbReference>
<dbReference type="EMBL" id="BAAAUV010000003">
    <property type="protein sequence ID" value="GAA3201667.1"/>
    <property type="molecule type" value="Genomic_DNA"/>
</dbReference>
<organism evidence="4 5">
    <name type="scientific">Actinocorallia longicatena</name>
    <dbReference type="NCBI Taxonomy" id="111803"/>
    <lineage>
        <taxon>Bacteria</taxon>
        <taxon>Bacillati</taxon>
        <taxon>Actinomycetota</taxon>
        <taxon>Actinomycetes</taxon>
        <taxon>Streptosporangiales</taxon>
        <taxon>Thermomonosporaceae</taxon>
        <taxon>Actinocorallia</taxon>
    </lineage>
</organism>
<feature type="coiled-coil region" evidence="1">
    <location>
        <begin position="330"/>
        <end position="381"/>
    </location>
</feature>
<feature type="compositionally biased region" description="Basic residues" evidence="2">
    <location>
        <begin position="1"/>
        <end position="10"/>
    </location>
</feature>
<gene>
    <name evidence="4" type="ORF">GCM10010468_14970</name>
</gene>
<evidence type="ECO:0000256" key="2">
    <source>
        <dbReference type="SAM" id="MobiDB-lite"/>
    </source>
</evidence>